<dbReference type="AlphaFoldDB" id="A0A392RZB4"/>
<proteinExistence type="predicted"/>
<accession>A0A392RZB4</accession>
<comment type="caution">
    <text evidence="1">The sequence shown here is derived from an EMBL/GenBank/DDBJ whole genome shotgun (WGS) entry which is preliminary data.</text>
</comment>
<organism evidence="1 2">
    <name type="scientific">Trifolium medium</name>
    <dbReference type="NCBI Taxonomy" id="97028"/>
    <lineage>
        <taxon>Eukaryota</taxon>
        <taxon>Viridiplantae</taxon>
        <taxon>Streptophyta</taxon>
        <taxon>Embryophyta</taxon>
        <taxon>Tracheophyta</taxon>
        <taxon>Spermatophyta</taxon>
        <taxon>Magnoliopsida</taxon>
        <taxon>eudicotyledons</taxon>
        <taxon>Gunneridae</taxon>
        <taxon>Pentapetalae</taxon>
        <taxon>rosids</taxon>
        <taxon>fabids</taxon>
        <taxon>Fabales</taxon>
        <taxon>Fabaceae</taxon>
        <taxon>Papilionoideae</taxon>
        <taxon>50 kb inversion clade</taxon>
        <taxon>NPAAA clade</taxon>
        <taxon>Hologalegina</taxon>
        <taxon>IRL clade</taxon>
        <taxon>Trifolieae</taxon>
        <taxon>Trifolium</taxon>
    </lineage>
</organism>
<sequence length="78" mass="8497">ASSCASCAIASSTHPFTDFCAPCSSSAHHAPEPAHHAPEPAHHAQLAGAISATDFFLRLVRHFLRIMRSRQSFFLFSF</sequence>
<reference evidence="1 2" key="1">
    <citation type="journal article" date="2018" name="Front. Plant Sci.">
        <title>Red Clover (Trifolium pratense) and Zigzag Clover (T. medium) - A Picture of Genomic Similarities and Differences.</title>
        <authorList>
            <person name="Dluhosova J."/>
            <person name="Istvanek J."/>
            <person name="Nedelnik J."/>
            <person name="Repkova J."/>
        </authorList>
    </citation>
    <scope>NUCLEOTIDE SEQUENCE [LARGE SCALE GENOMIC DNA]</scope>
    <source>
        <strain evidence="2">cv. 10/8</strain>
        <tissue evidence="1">Leaf</tissue>
    </source>
</reference>
<protein>
    <submittedName>
        <fullName evidence="1">Uncharacterized protein</fullName>
    </submittedName>
</protein>
<dbReference type="EMBL" id="LXQA010298460">
    <property type="protein sequence ID" value="MCI41963.1"/>
    <property type="molecule type" value="Genomic_DNA"/>
</dbReference>
<keyword evidence="2" id="KW-1185">Reference proteome</keyword>
<evidence type="ECO:0000313" key="2">
    <source>
        <dbReference type="Proteomes" id="UP000265520"/>
    </source>
</evidence>
<name>A0A392RZB4_9FABA</name>
<dbReference type="Proteomes" id="UP000265520">
    <property type="component" value="Unassembled WGS sequence"/>
</dbReference>
<feature type="non-terminal residue" evidence="1">
    <location>
        <position position="1"/>
    </location>
</feature>
<evidence type="ECO:0000313" key="1">
    <source>
        <dbReference type="EMBL" id="MCI41963.1"/>
    </source>
</evidence>